<feature type="compositionally biased region" description="Polar residues" evidence="2">
    <location>
        <begin position="389"/>
        <end position="403"/>
    </location>
</feature>
<feature type="domain" description="CCHC-type" evidence="3">
    <location>
        <begin position="259"/>
        <end position="274"/>
    </location>
</feature>
<feature type="compositionally biased region" description="Basic residues" evidence="2">
    <location>
        <begin position="351"/>
        <end position="365"/>
    </location>
</feature>
<evidence type="ECO:0000259" key="3">
    <source>
        <dbReference type="PROSITE" id="PS50158"/>
    </source>
</evidence>
<feature type="compositionally biased region" description="Acidic residues" evidence="2">
    <location>
        <begin position="317"/>
        <end position="330"/>
    </location>
</feature>
<dbReference type="Gene3D" id="4.10.60.10">
    <property type="entry name" value="Zinc finger, CCHC-type"/>
    <property type="match status" value="1"/>
</dbReference>
<feature type="region of interest" description="Disordered" evidence="2">
    <location>
        <begin position="1"/>
        <end position="38"/>
    </location>
</feature>
<evidence type="ECO:0000313" key="4">
    <source>
        <dbReference type="EMBL" id="CAG2255284.1"/>
    </source>
</evidence>
<feature type="compositionally biased region" description="Basic and acidic residues" evidence="2">
    <location>
        <begin position="404"/>
        <end position="420"/>
    </location>
</feature>
<comment type="caution">
    <text evidence="4">The sequence shown here is derived from an EMBL/GenBank/DDBJ whole genome shotgun (WGS) entry which is preliminary data.</text>
</comment>
<accession>A0A8S3VC22</accession>
<reference evidence="4" key="1">
    <citation type="submission" date="2021-03" db="EMBL/GenBank/DDBJ databases">
        <authorList>
            <person name="Bekaert M."/>
        </authorList>
    </citation>
    <scope>NUCLEOTIDE SEQUENCE</scope>
</reference>
<evidence type="ECO:0000256" key="2">
    <source>
        <dbReference type="SAM" id="MobiDB-lite"/>
    </source>
</evidence>
<dbReference type="EMBL" id="CAJPWZ010003262">
    <property type="protein sequence ID" value="CAG2255284.1"/>
    <property type="molecule type" value="Genomic_DNA"/>
</dbReference>
<protein>
    <submittedName>
        <fullName evidence="4">CNBP</fullName>
    </submittedName>
</protein>
<feature type="compositionally biased region" description="Basic and acidic residues" evidence="2">
    <location>
        <begin position="303"/>
        <end position="313"/>
    </location>
</feature>
<keyword evidence="1" id="KW-0863">Zinc-finger</keyword>
<keyword evidence="1" id="KW-0862">Zinc</keyword>
<evidence type="ECO:0000256" key="1">
    <source>
        <dbReference type="PROSITE-ProRule" id="PRU00047"/>
    </source>
</evidence>
<dbReference type="PROSITE" id="PS50158">
    <property type="entry name" value="ZF_CCHC"/>
    <property type="match status" value="1"/>
</dbReference>
<keyword evidence="5" id="KW-1185">Reference proteome</keyword>
<name>A0A8S3VC22_MYTED</name>
<dbReference type="SMART" id="SM00343">
    <property type="entry name" value="ZnF_C2HC"/>
    <property type="match status" value="2"/>
</dbReference>
<feature type="compositionally biased region" description="Low complexity" evidence="2">
    <location>
        <begin position="1"/>
        <end position="11"/>
    </location>
</feature>
<dbReference type="InterPro" id="IPR036875">
    <property type="entry name" value="Znf_CCHC_sf"/>
</dbReference>
<gene>
    <name evidence="4" type="ORF">MEDL_66710</name>
</gene>
<dbReference type="Proteomes" id="UP000683360">
    <property type="component" value="Unassembled WGS sequence"/>
</dbReference>
<dbReference type="SUPFAM" id="SSF57756">
    <property type="entry name" value="Retrovirus zinc finger-like domains"/>
    <property type="match status" value="1"/>
</dbReference>
<evidence type="ECO:0000313" key="5">
    <source>
        <dbReference type="Proteomes" id="UP000683360"/>
    </source>
</evidence>
<proteinExistence type="predicted"/>
<dbReference type="OrthoDB" id="6107775at2759"/>
<dbReference type="GO" id="GO:0008270">
    <property type="term" value="F:zinc ion binding"/>
    <property type="evidence" value="ECO:0007669"/>
    <property type="project" value="UniProtKB-KW"/>
</dbReference>
<dbReference type="GO" id="GO:0003676">
    <property type="term" value="F:nucleic acid binding"/>
    <property type="evidence" value="ECO:0007669"/>
    <property type="project" value="InterPro"/>
</dbReference>
<dbReference type="AlphaFoldDB" id="A0A8S3VC22"/>
<feature type="region of interest" description="Disordered" evidence="2">
    <location>
        <begin position="293"/>
        <end position="420"/>
    </location>
</feature>
<dbReference type="InterPro" id="IPR001878">
    <property type="entry name" value="Znf_CCHC"/>
</dbReference>
<organism evidence="4 5">
    <name type="scientific">Mytilus edulis</name>
    <name type="common">Blue mussel</name>
    <dbReference type="NCBI Taxonomy" id="6550"/>
    <lineage>
        <taxon>Eukaryota</taxon>
        <taxon>Metazoa</taxon>
        <taxon>Spiralia</taxon>
        <taxon>Lophotrochozoa</taxon>
        <taxon>Mollusca</taxon>
        <taxon>Bivalvia</taxon>
        <taxon>Autobranchia</taxon>
        <taxon>Pteriomorphia</taxon>
        <taxon>Mytilida</taxon>
        <taxon>Mytiloidea</taxon>
        <taxon>Mytilidae</taxon>
        <taxon>Mytilinae</taxon>
        <taxon>Mytilus</taxon>
    </lineage>
</organism>
<keyword evidence="1" id="KW-0479">Metal-binding</keyword>
<sequence>MSNEESFNENSASDQTTTKMASYADATKTENDKSKAQNSDFGFSAAKPVFILETDLFDKVVCTITAVLQTTLGQSLVKNQKKEEEDSDIGHVVEESHLKGLQRVNGMWRIYLDSESDREHLIANGLTIRKKHIHVHDRNPKFVVKEHINYLRIRIKNVPLSADDNQIGRYLETKHNLIIHNFNRERLRINGFLTNCQTGDRLFMVSPVPGIQLPRFISIGKYKALLIHKDQIVVNPYAKCNKCLQTGHKQETCDNDWVCNSCGKSGHKAKECQQPMDDPTADQDQNADSIVTDSVPEAANIDNAKDETKDKQPTSESSDDSNDDSEDDDQQLVVHKEPEQITAISEQTNKKDKKTNGKKSNKNKSNKQNLPKSASGPLDHYMNFKDPKTPSQSKGKRQATTPTDELHKRVVEPTKQKTNP</sequence>